<evidence type="ECO:0000259" key="7">
    <source>
        <dbReference type="PROSITE" id="PS50109"/>
    </source>
</evidence>
<keyword evidence="9" id="KW-1185">Reference proteome</keyword>
<dbReference type="GeneID" id="41331871"/>
<gene>
    <name evidence="8" type="ORF">DSAG12_03907</name>
</gene>
<dbReference type="GO" id="GO:0005524">
    <property type="term" value="F:ATP binding"/>
    <property type="evidence" value="ECO:0007669"/>
    <property type="project" value="UniProtKB-KW"/>
</dbReference>
<reference evidence="8 9" key="2">
    <citation type="journal article" date="2024" name="Int. J. Syst. Evol. Microbiol.">
        <title>Promethearchaeum syntrophicum gen. nov., sp. nov., an anaerobic, obligately syntrophic archaeon, the first isolate of the lineage 'Asgard' archaea, and proposal of the new archaeal phylum Promethearchaeota phyl. nov. and kingdom Promethearchaeati regn. nov.</title>
        <authorList>
            <person name="Imachi H."/>
            <person name="Nobu M.K."/>
            <person name="Kato S."/>
            <person name="Takaki Y."/>
            <person name="Miyazaki M."/>
            <person name="Miyata M."/>
            <person name="Ogawara M."/>
            <person name="Saito Y."/>
            <person name="Sakai S."/>
            <person name="Tahara Y.O."/>
            <person name="Takano Y."/>
            <person name="Tasumi E."/>
            <person name="Uematsu K."/>
            <person name="Yoshimura T."/>
            <person name="Itoh T."/>
            <person name="Ohkuma M."/>
            <person name="Takai K."/>
        </authorList>
    </citation>
    <scope>NUCLEOTIDE SEQUENCE [LARGE SCALE GENOMIC DNA]</scope>
    <source>
        <strain evidence="8 9">MK-D1</strain>
    </source>
</reference>
<dbReference type="PROSITE" id="PS50109">
    <property type="entry name" value="HIS_KIN"/>
    <property type="match status" value="1"/>
</dbReference>
<dbReference type="AlphaFoldDB" id="A0A5B9DFH4"/>
<keyword evidence="2" id="KW-0808">Transferase</keyword>
<dbReference type="SMART" id="SM00388">
    <property type="entry name" value="HisKA"/>
    <property type="match status" value="1"/>
</dbReference>
<reference evidence="8 9" key="1">
    <citation type="journal article" date="2020" name="Nature">
        <title>Isolation of an archaeon at the prokaryote-eukaryote interface.</title>
        <authorList>
            <person name="Imachi H."/>
            <person name="Nobu M.K."/>
            <person name="Nakahara N."/>
            <person name="Morono Y."/>
            <person name="Ogawara M."/>
            <person name="Takaki Y."/>
            <person name="Takano Y."/>
            <person name="Uematsu K."/>
            <person name="Ikuta T."/>
            <person name="Ito M."/>
            <person name="Matsui Y."/>
            <person name="Miyazaki M."/>
            <person name="Murata K."/>
            <person name="Saito Y."/>
            <person name="Sakai S."/>
            <person name="Song C."/>
            <person name="Tasumi E."/>
            <person name="Yamanaka Y."/>
            <person name="Yamaguchi T."/>
            <person name="Kamagata Y."/>
            <person name="Tamaki H."/>
            <person name="Takai K."/>
        </authorList>
    </citation>
    <scope>NUCLEOTIDE SEQUENCE [LARGE SCALE GENOMIC DNA]</scope>
    <source>
        <strain evidence="8 9">MK-D1</strain>
    </source>
</reference>
<keyword evidence="1" id="KW-0597">Phosphoprotein</keyword>
<dbReference type="Gene3D" id="1.10.287.130">
    <property type="match status" value="1"/>
</dbReference>
<dbReference type="Gene3D" id="3.30.565.10">
    <property type="entry name" value="Histidine kinase-like ATPase, C-terminal domain"/>
    <property type="match status" value="1"/>
</dbReference>
<dbReference type="KEGG" id="psyt:DSAG12_03907"/>
<dbReference type="InterPro" id="IPR036890">
    <property type="entry name" value="HATPase_C_sf"/>
</dbReference>
<keyword evidence="5" id="KW-0067">ATP-binding</keyword>
<dbReference type="Proteomes" id="UP000321408">
    <property type="component" value="Chromosome"/>
</dbReference>
<dbReference type="InterPro" id="IPR004358">
    <property type="entry name" value="Sig_transdc_His_kin-like_C"/>
</dbReference>
<dbReference type="InterPro" id="IPR003594">
    <property type="entry name" value="HATPase_dom"/>
</dbReference>
<feature type="domain" description="Histidine kinase" evidence="7">
    <location>
        <begin position="30"/>
        <end position="275"/>
    </location>
</feature>
<dbReference type="PRINTS" id="PR00344">
    <property type="entry name" value="BCTRLSENSOR"/>
</dbReference>
<evidence type="ECO:0000256" key="5">
    <source>
        <dbReference type="ARBA" id="ARBA00022840"/>
    </source>
</evidence>
<dbReference type="SUPFAM" id="SSF47384">
    <property type="entry name" value="Homodimeric domain of signal transducing histidine kinase"/>
    <property type="match status" value="1"/>
</dbReference>
<dbReference type="InterPro" id="IPR005467">
    <property type="entry name" value="His_kinase_dom"/>
</dbReference>
<dbReference type="Pfam" id="PF00512">
    <property type="entry name" value="HisKA"/>
    <property type="match status" value="1"/>
</dbReference>
<dbReference type="InterPro" id="IPR036097">
    <property type="entry name" value="HisK_dim/P_sf"/>
</dbReference>
<organism evidence="8 9">
    <name type="scientific">Promethearchaeum syntrophicum</name>
    <dbReference type="NCBI Taxonomy" id="2594042"/>
    <lineage>
        <taxon>Archaea</taxon>
        <taxon>Promethearchaeati</taxon>
        <taxon>Promethearchaeota</taxon>
        <taxon>Promethearchaeia</taxon>
        <taxon>Promethearchaeales</taxon>
        <taxon>Promethearchaeaceae</taxon>
        <taxon>Promethearchaeum</taxon>
    </lineage>
</organism>
<evidence type="ECO:0000313" key="8">
    <source>
        <dbReference type="EMBL" id="QEE18069.1"/>
    </source>
</evidence>
<evidence type="ECO:0000256" key="6">
    <source>
        <dbReference type="ARBA" id="ARBA00023012"/>
    </source>
</evidence>
<protein>
    <submittedName>
        <fullName evidence="8">Sensor histidine kinase</fullName>
    </submittedName>
</protein>
<evidence type="ECO:0000256" key="2">
    <source>
        <dbReference type="ARBA" id="ARBA00022679"/>
    </source>
</evidence>
<keyword evidence="3" id="KW-0547">Nucleotide-binding</keyword>
<keyword evidence="6" id="KW-0902">Two-component regulatory system</keyword>
<evidence type="ECO:0000313" key="9">
    <source>
        <dbReference type="Proteomes" id="UP000321408"/>
    </source>
</evidence>
<evidence type="ECO:0000256" key="3">
    <source>
        <dbReference type="ARBA" id="ARBA00022741"/>
    </source>
</evidence>
<dbReference type="RefSeq" id="WP_147665003.1">
    <property type="nucleotide sequence ID" value="NZ_CP042905.2"/>
</dbReference>
<dbReference type="PANTHER" id="PTHR43065">
    <property type="entry name" value="SENSOR HISTIDINE KINASE"/>
    <property type="match status" value="1"/>
</dbReference>
<proteinExistence type="predicted"/>
<dbReference type="PANTHER" id="PTHR43065:SF46">
    <property type="entry name" value="C4-DICARBOXYLATE TRANSPORT SENSOR PROTEIN DCTB"/>
    <property type="match status" value="1"/>
</dbReference>
<dbReference type="GO" id="GO:0000155">
    <property type="term" value="F:phosphorelay sensor kinase activity"/>
    <property type="evidence" value="ECO:0007669"/>
    <property type="project" value="InterPro"/>
</dbReference>
<dbReference type="CDD" id="cd00075">
    <property type="entry name" value="HATPase"/>
    <property type="match status" value="1"/>
</dbReference>
<dbReference type="SMART" id="SM00387">
    <property type="entry name" value="HATPase_c"/>
    <property type="match status" value="1"/>
</dbReference>
<keyword evidence="4 8" id="KW-0418">Kinase</keyword>
<dbReference type="CDD" id="cd00082">
    <property type="entry name" value="HisKA"/>
    <property type="match status" value="1"/>
</dbReference>
<dbReference type="EMBL" id="CP042905">
    <property type="protein sequence ID" value="QEE18069.1"/>
    <property type="molecule type" value="Genomic_DNA"/>
</dbReference>
<dbReference type="OrthoDB" id="8127at2157"/>
<evidence type="ECO:0000256" key="4">
    <source>
        <dbReference type="ARBA" id="ARBA00022777"/>
    </source>
</evidence>
<accession>A0A5B9DFH4</accession>
<dbReference type="Pfam" id="PF02518">
    <property type="entry name" value="HATPase_c"/>
    <property type="match status" value="1"/>
</dbReference>
<name>A0A5B9DFH4_9ARCH</name>
<evidence type="ECO:0000256" key="1">
    <source>
        <dbReference type="ARBA" id="ARBA00022553"/>
    </source>
</evidence>
<sequence length="292" mass="33569">MGSTKKEDIDYFQKMIDSEKFIILGKMASSIAHEINNPIMIIQNLVALILDDIDNEGKVLCAPSSENYENLNEIIKECKRVSNITKSLQDFSRSSSKNYQENELEKVLLNVVNFMHHLFVKNQVQVKINAEAVQTKSLIKIDQIQQVFVNLLDNSLSSLYKKYGTKKTPRKKKFIEVSFKNKTIGKGKDSVDYAVVEIYDDGIGIPEKDKVHIFEPFFTTKKSKEDYSDEMEKNKGLGLGLAFSQVILEDHNGFIEFDSKENEYARFSIYLPIFSKKSKDQDNKEDTEEIVF</sequence>
<dbReference type="SUPFAM" id="SSF55874">
    <property type="entry name" value="ATPase domain of HSP90 chaperone/DNA topoisomerase II/histidine kinase"/>
    <property type="match status" value="1"/>
</dbReference>
<dbReference type="InterPro" id="IPR003661">
    <property type="entry name" value="HisK_dim/P_dom"/>
</dbReference>